<sequence length="52" mass="6101">MSELHIAEIPFADGRIRYRYARQLSPDGTRWLRHGLFQAFHPNGPWPRPALT</sequence>
<protein>
    <submittedName>
        <fullName evidence="1">Uncharacterized protein</fullName>
    </submittedName>
</protein>
<organism evidence="1 2">
    <name type="scientific">Hymenobacter bucti</name>
    <dbReference type="NCBI Taxonomy" id="1844114"/>
    <lineage>
        <taxon>Bacteria</taxon>
        <taxon>Pseudomonadati</taxon>
        <taxon>Bacteroidota</taxon>
        <taxon>Cytophagia</taxon>
        <taxon>Cytophagales</taxon>
        <taxon>Hymenobacteraceae</taxon>
        <taxon>Hymenobacter</taxon>
    </lineage>
</organism>
<name>A0ABW4QZS0_9BACT</name>
<comment type="caution">
    <text evidence="1">The sequence shown here is derived from an EMBL/GenBank/DDBJ whole genome shotgun (WGS) entry which is preliminary data.</text>
</comment>
<keyword evidence="2" id="KW-1185">Reference proteome</keyword>
<gene>
    <name evidence="1" type="ORF">ACFSDX_20790</name>
</gene>
<proteinExistence type="predicted"/>
<dbReference type="EMBL" id="JBHUFD010000018">
    <property type="protein sequence ID" value="MFD1874884.1"/>
    <property type="molecule type" value="Genomic_DNA"/>
</dbReference>
<dbReference type="Proteomes" id="UP001597197">
    <property type="component" value="Unassembled WGS sequence"/>
</dbReference>
<dbReference type="RefSeq" id="WP_382317057.1">
    <property type="nucleotide sequence ID" value="NZ_JBHUFD010000018.1"/>
</dbReference>
<accession>A0ABW4QZS0</accession>
<reference evidence="2" key="1">
    <citation type="journal article" date="2019" name="Int. J. Syst. Evol. Microbiol.">
        <title>The Global Catalogue of Microorganisms (GCM) 10K type strain sequencing project: providing services to taxonomists for standard genome sequencing and annotation.</title>
        <authorList>
            <consortium name="The Broad Institute Genomics Platform"/>
            <consortium name="The Broad Institute Genome Sequencing Center for Infectious Disease"/>
            <person name="Wu L."/>
            <person name="Ma J."/>
        </authorList>
    </citation>
    <scope>NUCLEOTIDE SEQUENCE [LARGE SCALE GENOMIC DNA]</scope>
    <source>
        <strain evidence="2">CGMCC 1.15795</strain>
    </source>
</reference>
<evidence type="ECO:0000313" key="2">
    <source>
        <dbReference type="Proteomes" id="UP001597197"/>
    </source>
</evidence>
<evidence type="ECO:0000313" key="1">
    <source>
        <dbReference type="EMBL" id="MFD1874884.1"/>
    </source>
</evidence>